<evidence type="ECO:0000313" key="2">
    <source>
        <dbReference type="EMBL" id="ACT58083.1"/>
    </source>
</evidence>
<dbReference type="InterPro" id="IPR029024">
    <property type="entry name" value="TerB-like"/>
</dbReference>
<dbReference type="Pfam" id="PF00226">
    <property type="entry name" value="DnaJ"/>
    <property type="match status" value="1"/>
</dbReference>
<dbReference type="Gene3D" id="1.10.3680.10">
    <property type="entry name" value="TerB-like"/>
    <property type="match status" value="1"/>
</dbReference>
<dbReference type="EMBL" id="CP001678">
    <property type="protein sequence ID" value="ACT58083.1"/>
    <property type="molecule type" value="Genomic_DNA"/>
</dbReference>
<feature type="domain" description="J" evidence="1">
    <location>
        <begin position="188"/>
        <end position="253"/>
    </location>
</feature>
<evidence type="ECO:0000313" key="3">
    <source>
        <dbReference type="Proteomes" id="UP000002745"/>
    </source>
</evidence>
<dbReference type="AlphaFoldDB" id="C6XME0"/>
<dbReference type="STRING" id="582402.Hbal_0381"/>
<organism evidence="2 3">
    <name type="scientific">Hirschia baltica (strain ATCC 49814 / DSM 5838 / IFAM 1418)</name>
    <dbReference type="NCBI Taxonomy" id="582402"/>
    <lineage>
        <taxon>Bacteria</taxon>
        <taxon>Pseudomonadati</taxon>
        <taxon>Pseudomonadota</taxon>
        <taxon>Alphaproteobacteria</taxon>
        <taxon>Hyphomonadales</taxon>
        <taxon>Hyphomonadaceae</taxon>
        <taxon>Hirschia</taxon>
    </lineage>
</organism>
<dbReference type="InterPro" id="IPR001623">
    <property type="entry name" value="DnaJ_domain"/>
</dbReference>
<dbReference type="eggNOG" id="COG1076">
    <property type="taxonomic scope" value="Bacteria"/>
</dbReference>
<sequence length="259" mass="28508">MSIWTRLASIAHTLFAPTSNISSSGTMTLARCGNMKPAKSHTAGKAIMRADAVCGPDPGDVSFTAAIVGLGAKLAKADGLVTEDEVETFSRVFRAAPEDQDSVRRVFNLARQTVRGYESYAKQIARRYGDRPCLLEGILDGLFQIALADKIMTLEELEYLKSVSDAFGFSDDDFRRIQATHMGSEKDDPYIVLGLTHDADYDEVRKTYRQLMMDHHPDRIVATKKASDDYEAVAHEKAAAITSAFARIRAERGILISPD</sequence>
<gene>
    <name evidence="2" type="ordered locus">Hbal_0381</name>
</gene>
<name>C6XME0_HIRBI</name>
<dbReference type="CDD" id="cd06257">
    <property type="entry name" value="DnaJ"/>
    <property type="match status" value="1"/>
</dbReference>
<evidence type="ECO:0000259" key="1">
    <source>
        <dbReference type="PROSITE" id="PS50076"/>
    </source>
</evidence>
<dbReference type="OrthoDB" id="9782583at2"/>
<protein>
    <recommendedName>
        <fullName evidence="1">J domain-containing protein</fullName>
    </recommendedName>
</protein>
<dbReference type="Pfam" id="PF05099">
    <property type="entry name" value="TerB"/>
    <property type="match status" value="1"/>
</dbReference>
<dbReference type="RefSeq" id="WP_015826233.1">
    <property type="nucleotide sequence ID" value="NC_012982.1"/>
</dbReference>
<dbReference type="HOGENOM" id="CLU_066221_0_0_5"/>
<dbReference type="InterPro" id="IPR036869">
    <property type="entry name" value="J_dom_sf"/>
</dbReference>
<dbReference type="SUPFAM" id="SSF46565">
    <property type="entry name" value="Chaperone J-domain"/>
    <property type="match status" value="1"/>
</dbReference>
<accession>C6XME0</accession>
<dbReference type="PROSITE" id="PS50076">
    <property type="entry name" value="DNAJ_2"/>
    <property type="match status" value="1"/>
</dbReference>
<keyword evidence="3" id="KW-1185">Reference proteome</keyword>
<dbReference type="Proteomes" id="UP000002745">
    <property type="component" value="Chromosome"/>
</dbReference>
<dbReference type="SUPFAM" id="SSF158682">
    <property type="entry name" value="TerB-like"/>
    <property type="match status" value="1"/>
</dbReference>
<dbReference type="Gene3D" id="1.10.287.110">
    <property type="entry name" value="DnaJ domain"/>
    <property type="match status" value="1"/>
</dbReference>
<dbReference type="InterPro" id="IPR007791">
    <property type="entry name" value="DjlA_N"/>
</dbReference>
<dbReference type="CDD" id="cd07316">
    <property type="entry name" value="terB_like_DjlA"/>
    <property type="match status" value="1"/>
</dbReference>
<dbReference type="KEGG" id="hba:Hbal_0381"/>
<reference evidence="3" key="1">
    <citation type="journal article" date="2011" name="J. Bacteriol.">
        <title>Genome sequences of eight morphologically diverse alphaproteobacteria.</title>
        <authorList>
            <consortium name="US DOE Joint Genome Institute"/>
            <person name="Brown P.J."/>
            <person name="Kysela D.T."/>
            <person name="Buechlein A."/>
            <person name="Hemmerich C."/>
            <person name="Brun Y.V."/>
        </authorList>
    </citation>
    <scope>NUCLEOTIDE SEQUENCE [LARGE SCALE GENOMIC DNA]</scope>
    <source>
        <strain evidence="3">ATCC 49814 / DSM 5838 / IFAM 1418</strain>
    </source>
</reference>
<proteinExistence type="predicted"/>
<dbReference type="SMART" id="SM00271">
    <property type="entry name" value="DnaJ"/>
    <property type="match status" value="1"/>
</dbReference>